<dbReference type="InterPro" id="IPR017871">
    <property type="entry name" value="ABC_transporter-like_CS"/>
</dbReference>
<comment type="subcellular location">
    <subcellularLocation>
        <location evidence="1">Cell membrane</location>
        <topology evidence="1">Multi-pass membrane protein</topology>
    </subcellularLocation>
</comment>
<dbReference type="Gene3D" id="3.40.50.300">
    <property type="entry name" value="P-loop containing nucleotide triphosphate hydrolases"/>
    <property type="match status" value="1"/>
</dbReference>
<proteinExistence type="predicted"/>
<dbReference type="InterPro" id="IPR027417">
    <property type="entry name" value="P-loop_NTPase"/>
</dbReference>
<dbReference type="PROSITE" id="PS00211">
    <property type="entry name" value="ABC_TRANSPORTER_1"/>
    <property type="match status" value="1"/>
</dbReference>
<dbReference type="GO" id="GO:0016887">
    <property type="term" value="F:ATP hydrolysis activity"/>
    <property type="evidence" value="ECO:0007669"/>
    <property type="project" value="InterPro"/>
</dbReference>
<dbReference type="Pfam" id="PF00005">
    <property type="entry name" value="ABC_tran"/>
    <property type="match status" value="1"/>
</dbReference>
<dbReference type="RefSeq" id="WP_092653091.1">
    <property type="nucleotide sequence ID" value="NZ_LT629732.1"/>
</dbReference>
<keyword evidence="10" id="KW-1185">Reference proteome</keyword>
<evidence type="ECO:0000256" key="4">
    <source>
        <dbReference type="ARBA" id="ARBA00022840"/>
    </source>
</evidence>
<dbReference type="GO" id="GO:0005886">
    <property type="term" value="C:plasma membrane"/>
    <property type="evidence" value="ECO:0007669"/>
    <property type="project" value="UniProtKB-SubCell"/>
</dbReference>
<evidence type="ECO:0000256" key="3">
    <source>
        <dbReference type="ARBA" id="ARBA00022741"/>
    </source>
</evidence>
<evidence type="ECO:0000256" key="5">
    <source>
        <dbReference type="ARBA" id="ARBA00022989"/>
    </source>
</evidence>
<evidence type="ECO:0000256" key="1">
    <source>
        <dbReference type="ARBA" id="ARBA00004651"/>
    </source>
</evidence>
<dbReference type="SMART" id="SM00382">
    <property type="entry name" value="AAA"/>
    <property type="match status" value="1"/>
</dbReference>
<organism evidence="9 10">
    <name type="scientific">Actinopolymorpha singaporensis</name>
    <dbReference type="NCBI Taxonomy" id="117157"/>
    <lineage>
        <taxon>Bacteria</taxon>
        <taxon>Bacillati</taxon>
        <taxon>Actinomycetota</taxon>
        <taxon>Actinomycetes</taxon>
        <taxon>Propionibacteriales</taxon>
        <taxon>Actinopolymorphaceae</taxon>
        <taxon>Actinopolymorpha</taxon>
    </lineage>
</organism>
<sequence>MAWQVGPVLTVVTAFTVLLGAAAPLGLAGVVGAVVGRAGDVAAKGLISPAGRSALWWSALAAGLLMVVWVAGSVRSAASTALGERIDASLQRELMRAVGEPVGIGHLEDPRTAELISVGRETFRGSWGRPGRLASTVAGLVTGRIVLVGACVLVAGFHPLLGIALLAAGSWTAYEEKAASRAEASHHYGTTEVARRLEYLYGLGSSPEAAKEVRIFGLAGFLRDRYTTLWQRSMADVLTPLPRRAVAANVVTGAVVVCGLVWIAVRAGRAEVTAGQAAVWVQALMTGLRGVQQSAWTGLQTELALATLRRFDEAVEAVEAVATKDRDAGMTNVPATVAVADRPRREIRFERVSFSYPGSTAPVLDGLDLVVPAGRSLAIVGVNGAGKTTIIKLLCRMYEPTNGRLTVDGTDLTAVDARGWRRQVAAVFQDATRFPLTARESITMGRPRAAVDQPGVESAAERAGIADEIAALPSAFDTPLSSHYPGGADLSGGQWQKLSLARALYAVDHGARVLILDEPAAHLDARAEAGLYARFLELTAGLTTIVISHRFSTVRRADSIVVLDGGRVAERGSHEELMALDGEYAEMFRLQAERFVDRTDDSEGTAGITS</sequence>
<evidence type="ECO:0000256" key="7">
    <source>
        <dbReference type="SAM" id="Phobius"/>
    </source>
</evidence>
<dbReference type="PROSITE" id="PS50893">
    <property type="entry name" value="ABC_TRANSPORTER_2"/>
    <property type="match status" value="1"/>
</dbReference>
<keyword evidence="4 9" id="KW-0067">ATP-binding</keyword>
<dbReference type="SUPFAM" id="SSF90123">
    <property type="entry name" value="ABC transporter transmembrane region"/>
    <property type="match status" value="1"/>
</dbReference>
<dbReference type="InterPro" id="IPR003439">
    <property type="entry name" value="ABC_transporter-like_ATP-bd"/>
</dbReference>
<dbReference type="STRING" id="117157.SAMN04489717_2306"/>
<accession>A0A1H1R7L5</accession>
<dbReference type="GO" id="GO:0034040">
    <property type="term" value="F:ATPase-coupled lipid transmembrane transporter activity"/>
    <property type="evidence" value="ECO:0007669"/>
    <property type="project" value="TreeGrafter"/>
</dbReference>
<evidence type="ECO:0000259" key="8">
    <source>
        <dbReference type="PROSITE" id="PS50893"/>
    </source>
</evidence>
<keyword evidence="3" id="KW-0547">Nucleotide-binding</keyword>
<dbReference type="Proteomes" id="UP000198983">
    <property type="component" value="Chromosome I"/>
</dbReference>
<protein>
    <submittedName>
        <fullName evidence="9">ATP-binding cassette, subfamily B</fullName>
    </submittedName>
</protein>
<feature type="domain" description="ABC transporter" evidence="8">
    <location>
        <begin position="347"/>
        <end position="590"/>
    </location>
</feature>
<name>A0A1H1R7L5_9ACTN</name>
<dbReference type="PANTHER" id="PTHR24221">
    <property type="entry name" value="ATP-BINDING CASSETTE SUB-FAMILY B"/>
    <property type="match status" value="1"/>
</dbReference>
<reference evidence="9 10" key="1">
    <citation type="submission" date="2016-10" db="EMBL/GenBank/DDBJ databases">
        <authorList>
            <person name="de Groot N.N."/>
        </authorList>
    </citation>
    <scope>NUCLEOTIDE SEQUENCE [LARGE SCALE GENOMIC DNA]</scope>
    <source>
        <strain evidence="9 10">DSM 22024</strain>
    </source>
</reference>
<feature type="transmembrane region" description="Helical" evidence="7">
    <location>
        <begin position="54"/>
        <end position="72"/>
    </location>
</feature>
<feature type="transmembrane region" description="Helical" evidence="7">
    <location>
        <begin position="246"/>
        <end position="265"/>
    </location>
</feature>
<keyword evidence="5 7" id="KW-1133">Transmembrane helix</keyword>
<evidence type="ECO:0000313" key="9">
    <source>
        <dbReference type="EMBL" id="SDS31708.1"/>
    </source>
</evidence>
<dbReference type="OrthoDB" id="9806127at2"/>
<gene>
    <name evidence="9" type="ORF">SAMN04489717_2306</name>
</gene>
<dbReference type="PANTHER" id="PTHR24221:SF646">
    <property type="entry name" value="HAEMOLYSIN SECRETION ATP-BINDING PROTEIN"/>
    <property type="match status" value="1"/>
</dbReference>
<dbReference type="EMBL" id="LT629732">
    <property type="protein sequence ID" value="SDS31708.1"/>
    <property type="molecule type" value="Genomic_DNA"/>
</dbReference>
<dbReference type="Gene3D" id="1.20.1560.10">
    <property type="entry name" value="ABC transporter type 1, transmembrane domain"/>
    <property type="match status" value="1"/>
</dbReference>
<dbReference type="InterPro" id="IPR036640">
    <property type="entry name" value="ABC1_TM_sf"/>
</dbReference>
<feature type="transmembrane region" description="Helical" evidence="7">
    <location>
        <begin position="145"/>
        <end position="168"/>
    </location>
</feature>
<keyword evidence="2 7" id="KW-0812">Transmembrane</keyword>
<dbReference type="InterPro" id="IPR003593">
    <property type="entry name" value="AAA+_ATPase"/>
</dbReference>
<dbReference type="InterPro" id="IPR039421">
    <property type="entry name" value="Type_1_exporter"/>
</dbReference>
<dbReference type="AlphaFoldDB" id="A0A1H1R7L5"/>
<dbReference type="GO" id="GO:0005524">
    <property type="term" value="F:ATP binding"/>
    <property type="evidence" value="ECO:0007669"/>
    <property type="project" value="UniProtKB-KW"/>
</dbReference>
<keyword evidence="6 7" id="KW-0472">Membrane</keyword>
<dbReference type="SUPFAM" id="SSF52540">
    <property type="entry name" value="P-loop containing nucleoside triphosphate hydrolases"/>
    <property type="match status" value="1"/>
</dbReference>
<evidence type="ECO:0000256" key="2">
    <source>
        <dbReference type="ARBA" id="ARBA00022692"/>
    </source>
</evidence>
<evidence type="ECO:0000256" key="6">
    <source>
        <dbReference type="ARBA" id="ARBA00023136"/>
    </source>
</evidence>
<evidence type="ECO:0000313" key="10">
    <source>
        <dbReference type="Proteomes" id="UP000198983"/>
    </source>
</evidence>